<evidence type="ECO:0000313" key="2">
    <source>
        <dbReference type="EMBL" id="MEK8128809.1"/>
    </source>
</evidence>
<dbReference type="Proteomes" id="UP001469365">
    <property type="component" value="Unassembled WGS sequence"/>
</dbReference>
<keyword evidence="3" id="KW-1185">Reference proteome</keyword>
<comment type="caution">
    <text evidence="2">The sequence shown here is derived from an EMBL/GenBank/DDBJ whole genome shotgun (WGS) entry which is preliminary data.</text>
</comment>
<evidence type="ECO:0000313" key="3">
    <source>
        <dbReference type="Proteomes" id="UP001469365"/>
    </source>
</evidence>
<dbReference type="Pfam" id="PF10737">
    <property type="entry name" value="GerPC"/>
    <property type="match status" value="1"/>
</dbReference>
<accession>A0ABU9DIV6</accession>
<proteinExistence type="predicted"/>
<protein>
    <submittedName>
        <fullName evidence="2">Spore germination protein GerPC</fullName>
    </submittedName>
</protein>
<dbReference type="EMBL" id="JBBPCC010000007">
    <property type="protein sequence ID" value="MEK8128809.1"/>
    <property type="molecule type" value="Genomic_DNA"/>
</dbReference>
<name>A0ABU9DIV6_9BACL</name>
<reference evidence="2 3" key="1">
    <citation type="submission" date="2024-04" db="EMBL/GenBank/DDBJ databases">
        <title>draft genome sequnece of Paenibacillus filicis.</title>
        <authorList>
            <person name="Kim D.-U."/>
        </authorList>
    </citation>
    <scope>NUCLEOTIDE SEQUENCE [LARGE SCALE GENOMIC DNA]</scope>
    <source>
        <strain evidence="2 3">KACC14197</strain>
    </source>
</reference>
<organism evidence="2 3">
    <name type="scientific">Paenibacillus filicis</name>
    <dbReference type="NCBI Taxonomy" id="669464"/>
    <lineage>
        <taxon>Bacteria</taxon>
        <taxon>Bacillati</taxon>
        <taxon>Bacillota</taxon>
        <taxon>Bacilli</taxon>
        <taxon>Bacillales</taxon>
        <taxon>Paenibacillaceae</taxon>
        <taxon>Paenibacillus</taxon>
    </lineage>
</organism>
<sequence>MYDTYLHSCLCRFEQRIAMLESKQSELQAENQRLKDQLFGPVLHDLNDQLQAQLKDHMDKLEEKLSHHLDDLKPAAPPSITYKIQELHVNELKGTLNIGLTSTATTEQLRGMLEKLKADQGYMAENMNFSQDTESS</sequence>
<dbReference type="RefSeq" id="WP_341415898.1">
    <property type="nucleotide sequence ID" value="NZ_JBBPCC010000007.1"/>
</dbReference>
<evidence type="ECO:0000256" key="1">
    <source>
        <dbReference type="SAM" id="Coils"/>
    </source>
</evidence>
<gene>
    <name evidence="2" type="primary">gerPC</name>
    <name evidence="2" type="ORF">WMW72_12935</name>
</gene>
<feature type="coiled-coil region" evidence="1">
    <location>
        <begin position="17"/>
        <end position="71"/>
    </location>
</feature>
<keyword evidence="1" id="KW-0175">Coiled coil</keyword>
<dbReference type="InterPro" id="IPR019673">
    <property type="entry name" value="Spore_germination_GerPC"/>
</dbReference>